<keyword evidence="2" id="KW-1185">Reference proteome</keyword>
<organism evidence="1 2">
    <name type="scientific">Acidithiobacillus marinus</name>
    <dbReference type="NCBI Taxonomy" id="187490"/>
    <lineage>
        <taxon>Bacteria</taxon>
        <taxon>Pseudomonadati</taxon>
        <taxon>Pseudomonadota</taxon>
        <taxon>Acidithiobacillia</taxon>
        <taxon>Acidithiobacillales</taxon>
        <taxon>Acidithiobacillaceae</taxon>
        <taxon>Acidithiobacillus</taxon>
    </lineage>
</organism>
<dbReference type="EMBL" id="MXAV01000050">
    <property type="protein sequence ID" value="PKY09783.1"/>
    <property type="molecule type" value="Genomic_DNA"/>
</dbReference>
<dbReference type="RefSeq" id="WP_101538756.1">
    <property type="nucleotide sequence ID" value="NZ_MXAV01000050.1"/>
</dbReference>
<comment type="caution">
    <text evidence="1">The sequence shown here is derived from an EMBL/GenBank/DDBJ whole genome shotgun (WGS) entry which is preliminary data.</text>
</comment>
<dbReference type="AlphaFoldDB" id="A0A2I1DIT0"/>
<dbReference type="OrthoDB" id="332439at2"/>
<name>A0A2I1DIT0_9PROT</name>
<accession>A0A2I1DIT0</accession>
<evidence type="ECO:0000313" key="1">
    <source>
        <dbReference type="EMBL" id="PKY09783.1"/>
    </source>
</evidence>
<proteinExistence type="predicted"/>
<protein>
    <submittedName>
        <fullName evidence="1">Uncharacterized protein</fullName>
    </submittedName>
</protein>
<sequence length="142" mass="16670">METEYNVTINWSLCRSYAEASAFVRVLYVHVNGDKPVYWGKAESSWLAGKIRDYKGARFTSYYTEKDRHWIDRCLEQGDRLYVGEVDKASLKANPRMVSDVLDWLKFQHPTPYNRDKMIATPIRILHTGYVPACLRERDEDD</sequence>
<dbReference type="Proteomes" id="UP000234329">
    <property type="component" value="Unassembled WGS sequence"/>
</dbReference>
<dbReference type="InParanoid" id="A0A2I1DIT0"/>
<reference evidence="1 2" key="1">
    <citation type="submission" date="2017-03" db="EMBL/GenBank/DDBJ databases">
        <title>Draft genime sequence of the acidophilic sulfur-oxidizing bacterium Acidithiobacillus sp. SH, isolated from seawater.</title>
        <authorList>
            <person name="Sharmin S."/>
            <person name="Tokuhisa M."/>
            <person name="Kanao T."/>
            <person name="Kamimura K."/>
        </authorList>
    </citation>
    <scope>NUCLEOTIDE SEQUENCE [LARGE SCALE GENOMIC DNA]</scope>
    <source>
        <strain evidence="1 2">SH</strain>
    </source>
</reference>
<gene>
    <name evidence="1" type="ORF">B1757_13135</name>
</gene>
<evidence type="ECO:0000313" key="2">
    <source>
        <dbReference type="Proteomes" id="UP000234329"/>
    </source>
</evidence>